<evidence type="ECO:0000313" key="2">
    <source>
        <dbReference type="EMBL" id="KAG6928403.1"/>
    </source>
</evidence>
<dbReference type="Proteomes" id="UP000765507">
    <property type="component" value="Unassembled WGS sequence"/>
</dbReference>
<comment type="caution">
    <text evidence="2">The sequence shown here is derived from an EMBL/GenBank/DDBJ whole genome shotgun (WGS) entry which is preliminary data.</text>
</comment>
<feature type="region of interest" description="Disordered" evidence="1">
    <location>
        <begin position="1"/>
        <end position="113"/>
    </location>
</feature>
<evidence type="ECO:0000313" key="3">
    <source>
        <dbReference type="Proteomes" id="UP000765507"/>
    </source>
</evidence>
<feature type="non-terminal residue" evidence="2">
    <location>
        <position position="1"/>
    </location>
</feature>
<organism evidence="2 3">
    <name type="scientific">Chelydra serpentina</name>
    <name type="common">Snapping turtle</name>
    <name type="synonym">Testudo serpentina</name>
    <dbReference type="NCBI Taxonomy" id="8475"/>
    <lineage>
        <taxon>Eukaryota</taxon>
        <taxon>Metazoa</taxon>
        <taxon>Chordata</taxon>
        <taxon>Craniata</taxon>
        <taxon>Vertebrata</taxon>
        <taxon>Euteleostomi</taxon>
        <taxon>Archelosauria</taxon>
        <taxon>Testudinata</taxon>
        <taxon>Testudines</taxon>
        <taxon>Cryptodira</taxon>
        <taxon>Durocryptodira</taxon>
        <taxon>Americhelydia</taxon>
        <taxon>Chelydroidea</taxon>
        <taxon>Chelydridae</taxon>
        <taxon>Chelydra</taxon>
    </lineage>
</organism>
<feature type="compositionally biased region" description="Basic and acidic residues" evidence="1">
    <location>
        <begin position="17"/>
        <end position="113"/>
    </location>
</feature>
<protein>
    <submittedName>
        <fullName evidence="2">Uncharacterized protein</fullName>
    </submittedName>
</protein>
<dbReference type="AlphaFoldDB" id="A0A8T1SIE7"/>
<feature type="compositionally biased region" description="Acidic residues" evidence="1">
    <location>
        <begin position="162"/>
        <end position="177"/>
    </location>
</feature>
<evidence type="ECO:0000256" key="1">
    <source>
        <dbReference type="SAM" id="MobiDB-lite"/>
    </source>
</evidence>
<feature type="region of interest" description="Disordered" evidence="1">
    <location>
        <begin position="157"/>
        <end position="177"/>
    </location>
</feature>
<sequence length="177" mass="21848">HEQAEGKYNPGGLYTKVELKKLENEEAEKKRQHEKEEKQREREEEEKKRQHEMEERQREREEEEKKRQHEDRERERQHKERMHQRELEDKAKEREARRQMQEREYEEQAKKRKHEEIIIQLQNKNVELRILRLTGFSSSKNSPERILLQDALSSITRPTMPDDVENYDDNIDDDLYG</sequence>
<gene>
    <name evidence="2" type="ORF">G0U57_008129</name>
</gene>
<proteinExistence type="predicted"/>
<name>A0A8T1SIE7_CHESE</name>
<dbReference type="EMBL" id="JAHGAV010000217">
    <property type="protein sequence ID" value="KAG6928403.1"/>
    <property type="molecule type" value="Genomic_DNA"/>
</dbReference>
<accession>A0A8T1SIE7</accession>
<dbReference type="OrthoDB" id="9428890at2759"/>
<keyword evidence="3" id="KW-1185">Reference proteome</keyword>
<reference evidence="2 3" key="1">
    <citation type="journal article" date="2020" name="G3 (Bethesda)">
        <title>Draft Genome of the Common Snapping Turtle, Chelydra serpentina, a Model for Phenotypic Plasticity in Reptiles.</title>
        <authorList>
            <person name="Das D."/>
            <person name="Singh S.K."/>
            <person name="Bierstedt J."/>
            <person name="Erickson A."/>
            <person name="Galli G.L.J."/>
            <person name="Crossley D.A. 2nd"/>
            <person name="Rhen T."/>
        </authorList>
    </citation>
    <scope>NUCLEOTIDE SEQUENCE [LARGE SCALE GENOMIC DNA]</scope>
    <source>
        <strain evidence="2">KW</strain>
    </source>
</reference>